<dbReference type="EMBL" id="LS483452">
    <property type="protein sequence ID" value="SQH76934.1"/>
    <property type="molecule type" value="Genomic_DNA"/>
</dbReference>
<dbReference type="OrthoDB" id="6269606at2"/>
<name>A0A330M6B6_9GAMM</name>
<dbReference type="AlphaFoldDB" id="A0A330M6B6"/>
<accession>A0A330M6B6</accession>
<gene>
    <name evidence="1" type="ORF">SHEWBE_2971</name>
</gene>
<evidence type="ECO:0000313" key="2">
    <source>
        <dbReference type="Proteomes" id="UP000250123"/>
    </source>
</evidence>
<reference evidence="2" key="1">
    <citation type="submission" date="2018-06" db="EMBL/GenBank/DDBJ databases">
        <authorList>
            <person name="Cea G.-C."/>
            <person name="William W."/>
        </authorList>
    </citation>
    <scope>NUCLEOTIDE SEQUENCE [LARGE SCALE GENOMIC DNA]</scope>
    <source>
        <strain evidence="2">DB21MT-2</strain>
    </source>
</reference>
<dbReference type="Proteomes" id="UP000250123">
    <property type="component" value="Chromosome SHEWBE"/>
</dbReference>
<proteinExistence type="predicted"/>
<dbReference type="KEGG" id="sbk:SHEWBE_2971"/>
<protein>
    <submittedName>
        <fullName evidence="1">Uncharacterized protein</fullName>
    </submittedName>
</protein>
<dbReference type="RefSeq" id="WP_112352980.1">
    <property type="nucleotide sequence ID" value="NZ_LS483452.1"/>
</dbReference>
<sequence>MDSLAKPVSVDKTSGFKQSLLELDADPNAERFMLIDRNTAKTIYHHLVPAGGLVRVALPYKYALAGDLLVVIIDDSGEFNAVCMDGVKLQELDPFTATV</sequence>
<evidence type="ECO:0000313" key="1">
    <source>
        <dbReference type="EMBL" id="SQH76934.1"/>
    </source>
</evidence>
<organism evidence="1 2">
    <name type="scientific">Shewanella benthica</name>
    <dbReference type="NCBI Taxonomy" id="43661"/>
    <lineage>
        <taxon>Bacteria</taxon>
        <taxon>Pseudomonadati</taxon>
        <taxon>Pseudomonadota</taxon>
        <taxon>Gammaproteobacteria</taxon>
        <taxon>Alteromonadales</taxon>
        <taxon>Shewanellaceae</taxon>
        <taxon>Shewanella</taxon>
    </lineage>
</organism>